<dbReference type="Pfam" id="PF00248">
    <property type="entry name" value="Aldo_ket_red"/>
    <property type="match status" value="1"/>
</dbReference>
<evidence type="ECO:0000313" key="3">
    <source>
        <dbReference type="EMBL" id="MBP2036138.1"/>
    </source>
</evidence>
<dbReference type="InterPro" id="IPR036812">
    <property type="entry name" value="NAD(P)_OxRdtase_dom_sf"/>
</dbReference>
<gene>
    <name evidence="3" type="ORF">J2Z77_001929</name>
</gene>
<protein>
    <submittedName>
        <fullName evidence="3">Aryl-alcohol dehydrogenase-like predicted oxidoreductase</fullName>
    </submittedName>
</protein>
<accession>A0ABS4L1J0</accession>
<organism evidence="3 4">
    <name type="scientific">Streptomyces avidinii</name>
    <dbReference type="NCBI Taxonomy" id="1895"/>
    <lineage>
        <taxon>Bacteria</taxon>
        <taxon>Bacillati</taxon>
        <taxon>Actinomycetota</taxon>
        <taxon>Actinomycetes</taxon>
        <taxon>Kitasatosporales</taxon>
        <taxon>Streptomycetaceae</taxon>
        <taxon>Streptomyces</taxon>
    </lineage>
</organism>
<dbReference type="Proteomes" id="UP001519310">
    <property type="component" value="Unassembled WGS sequence"/>
</dbReference>
<dbReference type="InterPro" id="IPR023210">
    <property type="entry name" value="NADP_OxRdtase_dom"/>
</dbReference>
<dbReference type="EMBL" id="JAGGLQ010000003">
    <property type="protein sequence ID" value="MBP2036138.1"/>
    <property type="molecule type" value="Genomic_DNA"/>
</dbReference>
<dbReference type="SUPFAM" id="SSF51430">
    <property type="entry name" value="NAD(P)-linked oxidoreductase"/>
    <property type="match status" value="1"/>
</dbReference>
<dbReference type="PROSITE" id="PS51257">
    <property type="entry name" value="PROKAR_LIPOPROTEIN"/>
    <property type="match status" value="1"/>
</dbReference>
<dbReference type="InterPro" id="IPR050791">
    <property type="entry name" value="Aldo-Keto_reductase"/>
</dbReference>
<evidence type="ECO:0000256" key="1">
    <source>
        <dbReference type="ARBA" id="ARBA00023002"/>
    </source>
</evidence>
<sequence length="353" mass="37221">MTKNENASDMTTARRALGSTGPTVFPLGLGCMGMSALYGEADRAESIATIHAYLEATPAGTDALLDTGDFYGMGHNELLINEALRTAPTAARERALTSVKFGALRTVEGGFTGYDGRPEAVKNFLAYSLQRLGRDHIDIYRIARVDPDVPIEETVGAIAEAVAAGHVRHIGLSEVGADTLRRAAAVAPISDLQIEYSLISRGIEDEILPAARELGIGITAYGVLSRGLISGHFTRDRALAPGDFRGMSPRFQGDNLDRNLDLVDALRKVAEGKGASVAQTAVAWVLAQGPRRGADLVPLVGARRRDRLAEALGAMAVSLDAADLAAIEEAVPAGAAAGERYPAAQMAHLDSEH</sequence>
<reference evidence="3 4" key="1">
    <citation type="submission" date="2021-03" db="EMBL/GenBank/DDBJ databases">
        <title>Genomic Encyclopedia of Type Strains, Phase IV (KMG-IV): sequencing the most valuable type-strain genomes for metagenomic binning, comparative biology and taxonomic classification.</title>
        <authorList>
            <person name="Goeker M."/>
        </authorList>
    </citation>
    <scope>NUCLEOTIDE SEQUENCE [LARGE SCALE GENOMIC DNA]</scope>
    <source>
        <strain evidence="3 4">DSM 40526</strain>
    </source>
</reference>
<evidence type="ECO:0000259" key="2">
    <source>
        <dbReference type="Pfam" id="PF00248"/>
    </source>
</evidence>
<feature type="domain" description="NADP-dependent oxidoreductase" evidence="2">
    <location>
        <begin position="26"/>
        <end position="330"/>
    </location>
</feature>
<dbReference type="Gene3D" id="3.20.20.100">
    <property type="entry name" value="NADP-dependent oxidoreductase domain"/>
    <property type="match status" value="1"/>
</dbReference>
<proteinExistence type="predicted"/>
<dbReference type="RefSeq" id="WP_189964154.1">
    <property type="nucleotide sequence ID" value="NZ_BMVL01000001.1"/>
</dbReference>
<keyword evidence="4" id="KW-1185">Reference proteome</keyword>
<name>A0ABS4L1J0_STRAV</name>
<dbReference type="PANTHER" id="PTHR43625">
    <property type="entry name" value="AFLATOXIN B1 ALDEHYDE REDUCTASE"/>
    <property type="match status" value="1"/>
</dbReference>
<evidence type="ECO:0000313" key="4">
    <source>
        <dbReference type="Proteomes" id="UP001519310"/>
    </source>
</evidence>
<dbReference type="PANTHER" id="PTHR43625:SF40">
    <property type="entry name" value="ALDO-KETO REDUCTASE YAKC [NADP(+)]"/>
    <property type="match status" value="1"/>
</dbReference>
<comment type="caution">
    <text evidence="3">The sequence shown here is derived from an EMBL/GenBank/DDBJ whole genome shotgun (WGS) entry which is preliminary data.</text>
</comment>
<keyword evidence="1" id="KW-0560">Oxidoreductase</keyword>